<organism evidence="2 3">
    <name type="scientific">Candidatus Dojkabacteria bacterium CG_4_10_14_0_2_um_filter_Dojkabacteria_WS6_41_15</name>
    <dbReference type="NCBI Taxonomy" id="2014249"/>
    <lineage>
        <taxon>Bacteria</taxon>
        <taxon>Candidatus Dojkabacteria</taxon>
    </lineage>
</organism>
<feature type="transmembrane region" description="Helical" evidence="1">
    <location>
        <begin position="46"/>
        <end position="66"/>
    </location>
</feature>
<dbReference type="AlphaFoldDB" id="A0A2M7W112"/>
<protein>
    <submittedName>
        <fullName evidence="2">Uncharacterized protein</fullName>
    </submittedName>
</protein>
<proteinExistence type="predicted"/>
<keyword evidence="1" id="KW-0812">Transmembrane</keyword>
<evidence type="ECO:0000313" key="3">
    <source>
        <dbReference type="Proteomes" id="UP000228952"/>
    </source>
</evidence>
<sequence>MLFWGIGSSIFMIIGALVLVVATPSFSIKDKAFSAIVRAPNRFIPFTLLCLITLLARGVFLYSLVVRFNLTTAWWLIAIVFVAWLLLLASILIPVTINRLLHKYLALIALYLSLIFLVGFQFFILPTDLTGKFLVGLLLTIPFILSKTYKNWGPPEASIAILITLWDWHLLFLNEYYGHSP</sequence>
<evidence type="ECO:0000256" key="1">
    <source>
        <dbReference type="SAM" id="Phobius"/>
    </source>
</evidence>
<reference evidence="3" key="1">
    <citation type="submission" date="2017-09" db="EMBL/GenBank/DDBJ databases">
        <title>Depth-based differentiation of microbial function through sediment-hosted aquifers and enrichment of novel symbionts in the deep terrestrial subsurface.</title>
        <authorList>
            <person name="Probst A.J."/>
            <person name="Ladd B."/>
            <person name="Jarett J.K."/>
            <person name="Geller-Mcgrath D.E."/>
            <person name="Sieber C.M.K."/>
            <person name="Emerson J.B."/>
            <person name="Anantharaman K."/>
            <person name="Thomas B.C."/>
            <person name="Malmstrom R."/>
            <person name="Stieglmeier M."/>
            <person name="Klingl A."/>
            <person name="Woyke T."/>
            <person name="Ryan C.M."/>
            <person name="Banfield J.F."/>
        </authorList>
    </citation>
    <scope>NUCLEOTIDE SEQUENCE [LARGE SCALE GENOMIC DNA]</scope>
</reference>
<keyword evidence="1" id="KW-1133">Transmembrane helix</keyword>
<comment type="caution">
    <text evidence="2">The sequence shown here is derived from an EMBL/GenBank/DDBJ whole genome shotgun (WGS) entry which is preliminary data.</text>
</comment>
<dbReference type="Proteomes" id="UP000228952">
    <property type="component" value="Unassembled WGS sequence"/>
</dbReference>
<feature type="transmembrane region" description="Helical" evidence="1">
    <location>
        <begin position="104"/>
        <end position="123"/>
    </location>
</feature>
<keyword evidence="1" id="KW-0472">Membrane</keyword>
<feature type="transmembrane region" description="Helical" evidence="1">
    <location>
        <begin position="72"/>
        <end position="97"/>
    </location>
</feature>
<accession>A0A2M7W112</accession>
<dbReference type="EMBL" id="PFQB01000117">
    <property type="protein sequence ID" value="PJA12352.1"/>
    <property type="molecule type" value="Genomic_DNA"/>
</dbReference>
<gene>
    <name evidence="2" type="ORF">COX64_04615</name>
</gene>
<evidence type="ECO:0000313" key="2">
    <source>
        <dbReference type="EMBL" id="PJA12352.1"/>
    </source>
</evidence>
<name>A0A2M7W112_9BACT</name>
<feature type="transmembrane region" description="Helical" evidence="1">
    <location>
        <begin position="6"/>
        <end position="26"/>
    </location>
</feature>